<dbReference type="NCBIfam" id="NF010178">
    <property type="entry name" value="PRK13657.1"/>
    <property type="match status" value="1"/>
</dbReference>
<evidence type="ECO:0000256" key="3">
    <source>
        <dbReference type="ARBA" id="ARBA00022475"/>
    </source>
</evidence>
<evidence type="ECO:0000256" key="5">
    <source>
        <dbReference type="ARBA" id="ARBA00022597"/>
    </source>
</evidence>
<evidence type="ECO:0000256" key="10">
    <source>
        <dbReference type="ARBA" id="ARBA00022989"/>
    </source>
</evidence>
<accession>A0ABU3EB47</accession>
<dbReference type="SUPFAM" id="SSF90123">
    <property type="entry name" value="ABC transporter transmembrane region"/>
    <property type="match status" value="1"/>
</dbReference>
<dbReference type="Pfam" id="PF00664">
    <property type="entry name" value="ABC_membrane"/>
    <property type="match status" value="1"/>
</dbReference>
<evidence type="ECO:0000313" key="16">
    <source>
        <dbReference type="Proteomes" id="UP001251085"/>
    </source>
</evidence>
<organism evidence="15 16">
    <name type="scientific">Paracoccus broussonetiae</name>
    <dbReference type="NCBI Taxonomy" id="3075834"/>
    <lineage>
        <taxon>Bacteria</taxon>
        <taxon>Pseudomonadati</taxon>
        <taxon>Pseudomonadota</taxon>
        <taxon>Alphaproteobacteria</taxon>
        <taxon>Rhodobacterales</taxon>
        <taxon>Paracoccaceae</taxon>
        <taxon>Paracoccus</taxon>
    </lineage>
</organism>
<dbReference type="Pfam" id="PF00005">
    <property type="entry name" value="ABC_tran"/>
    <property type="match status" value="1"/>
</dbReference>
<proteinExistence type="predicted"/>
<dbReference type="InterPro" id="IPR036640">
    <property type="entry name" value="ABC1_TM_sf"/>
</dbReference>
<evidence type="ECO:0000256" key="6">
    <source>
        <dbReference type="ARBA" id="ARBA00022692"/>
    </source>
</evidence>
<keyword evidence="3" id="KW-1003">Cell membrane</keyword>
<dbReference type="GO" id="GO:0005524">
    <property type="term" value="F:ATP binding"/>
    <property type="evidence" value="ECO:0007669"/>
    <property type="project" value="UniProtKB-KW"/>
</dbReference>
<evidence type="ECO:0000256" key="1">
    <source>
        <dbReference type="ARBA" id="ARBA00004651"/>
    </source>
</evidence>
<keyword evidence="16" id="KW-1185">Reference proteome</keyword>
<feature type="transmembrane region" description="Helical" evidence="12">
    <location>
        <begin position="165"/>
        <end position="182"/>
    </location>
</feature>
<name>A0ABU3EB47_9RHOB</name>
<dbReference type="SUPFAM" id="SSF52540">
    <property type="entry name" value="P-loop containing nucleoside triphosphate hydrolases"/>
    <property type="match status" value="1"/>
</dbReference>
<comment type="caution">
    <text evidence="15">The sequence shown here is derived from an EMBL/GenBank/DDBJ whole genome shotgun (WGS) entry which is preliminary data.</text>
</comment>
<evidence type="ECO:0000313" key="15">
    <source>
        <dbReference type="EMBL" id="MDT1061360.1"/>
    </source>
</evidence>
<keyword evidence="6 12" id="KW-0812">Transmembrane</keyword>
<dbReference type="InterPro" id="IPR039421">
    <property type="entry name" value="Type_1_exporter"/>
</dbReference>
<keyword evidence="5" id="KW-0762">Sugar transport</keyword>
<dbReference type="InterPro" id="IPR003593">
    <property type="entry name" value="AAA+_ATPase"/>
</dbReference>
<keyword evidence="8 15" id="KW-0067">ATP-binding</keyword>
<dbReference type="NCBIfam" id="TIGR01192">
    <property type="entry name" value="chvA"/>
    <property type="match status" value="1"/>
</dbReference>
<dbReference type="PROSITE" id="PS00211">
    <property type="entry name" value="ABC_TRANSPORTER_1"/>
    <property type="match status" value="1"/>
</dbReference>
<dbReference type="PANTHER" id="PTHR43394:SF1">
    <property type="entry name" value="ATP-BINDING CASSETTE SUB-FAMILY B MEMBER 10, MITOCHONDRIAL"/>
    <property type="match status" value="1"/>
</dbReference>
<evidence type="ECO:0000256" key="11">
    <source>
        <dbReference type="ARBA" id="ARBA00023136"/>
    </source>
</evidence>
<gene>
    <name evidence="15" type="ORF">RM190_05765</name>
</gene>
<dbReference type="Proteomes" id="UP001251085">
    <property type="component" value="Unassembled WGS sequence"/>
</dbReference>
<keyword evidence="4" id="KW-0997">Cell inner membrane</keyword>
<keyword evidence="10 12" id="KW-1133">Transmembrane helix</keyword>
<feature type="transmembrane region" description="Helical" evidence="12">
    <location>
        <begin position="61"/>
        <end position="82"/>
    </location>
</feature>
<dbReference type="InterPro" id="IPR011527">
    <property type="entry name" value="ABC1_TM_dom"/>
</dbReference>
<dbReference type="InterPro" id="IPR017871">
    <property type="entry name" value="ABC_transporter-like_CS"/>
</dbReference>
<feature type="domain" description="ABC transmembrane type-1" evidence="14">
    <location>
        <begin position="33"/>
        <end position="306"/>
    </location>
</feature>
<keyword evidence="11 12" id="KW-0472">Membrane</keyword>
<reference evidence="16" key="1">
    <citation type="submission" date="2023-07" db="EMBL/GenBank/DDBJ databases">
        <title>Characterization of two Paracoccaceae strains isolated from Phycosphere and proposal of Xinfangfangia lacusdiani sp. nov.</title>
        <authorList>
            <person name="Deng Y."/>
            <person name="Zhang Y.Q."/>
        </authorList>
    </citation>
    <scope>NUCLEOTIDE SEQUENCE [LARGE SCALE GENOMIC DNA]</scope>
    <source>
        <strain evidence="16">CPCC 101403</strain>
    </source>
</reference>
<evidence type="ECO:0000256" key="8">
    <source>
        <dbReference type="ARBA" id="ARBA00022840"/>
    </source>
</evidence>
<dbReference type="PROSITE" id="PS50893">
    <property type="entry name" value="ABC_TRANSPORTER_2"/>
    <property type="match status" value="1"/>
</dbReference>
<feature type="transmembrane region" description="Helical" evidence="12">
    <location>
        <begin position="21"/>
        <end position="41"/>
    </location>
</feature>
<evidence type="ECO:0000256" key="4">
    <source>
        <dbReference type="ARBA" id="ARBA00022519"/>
    </source>
</evidence>
<evidence type="ECO:0000256" key="2">
    <source>
        <dbReference type="ARBA" id="ARBA00022448"/>
    </source>
</evidence>
<comment type="subcellular location">
    <subcellularLocation>
        <location evidence="1">Cell membrane</location>
        <topology evidence="1">Multi-pass membrane protein</topology>
    </subcellularLocation>
</comment>
<evidence type="ECO:0000256" key="9">
    <source>
        <dbReference type="ARBA" id="ARBA00022967"/>
    </source>
</evidence>
<evidence type="ECO:0000256" key="12">
    <source>
        <dbReference type="SAM" id="Phobius"/>
    </source>
</evidence>
<dbReference type="EMBL" id="JAVRQI010000003">
    <property type="protein sequence ID" value="MDT1061360.1"/>
    <property type="molecule type" value="Genomic_DNA"/>
</dbReference>
<protein>
    <submittedName>
        <fullName evidence="15">Glucan ABC transporter ATP-binding protein/ permease</fullName>
    </submittedName>
</protein>
<feature type="domain" description="ABC transporter" evidence="13">
    <location>
        <begin position="341"/>
        <end position="575"/>
    </location>
</feature>
<sequence>MSQPGMSTAQVYRRTVGLLGGERWLATGLSATGVAIAIVQLAEPVLFGRMVDSLARGTGAFALIGTWAAFGLVGIFASAITAVSADRLAHRARLAALGAAFSRAITLPISYHAERGTGSVTRAILAGTDALFVLWLGILREQLTALAGILLLIPTAISIDPRMAAILALLGVVYLALNILVIRKTREGQARVESHSGRLYGRVGDVLGNVTVVQSYSRLAGEMQAMRQMTASLLAAQYPVLTWWGLLTVLTRAAATVTMVIIFAAGALLAQKGQITVGEIVSFGAFAGLMVGQLDRLSSFVGSIFRSTPTIRSYFELLDAPAEVTDTPRAVPLVQPVLGHVEYREVSYRFPGSEQGVFDLSFTALPGQTIALVGPTGSGKTTTLALLQRLRQPDQGSILVDGHDIAGLTLASLRDNIAVVFQEAGLFNRSIAENIRVGRPEATDAEVEQAARLAEAHQFILRKPGNYSFVIGERGNALSGGERQRLAIARAVLKHAPILIMDEATSALDPATEARIKRAIDKLRANRTTLIIAHRLSTVASADQILVLDAGRIVERGNFAELTRQDGLFAHLVREGEIVEPKAD</sequence>
<dbReference type="SMART" id="SM00382">
    <property type="entry name" value="AAA"/>
    <property type="match status" value="1"/>
</dbReference>
<keyword evidence="7" id="KW-0547">Nucleotide-binding</keyword>
<dbReference type="Gene3D" id="1.20.1560.10">
    <property type="entry name" value="ABC transporter type 1, transmembrane domain"/>
    <property type="match status" value="1"/>
</dbReference>
<feature type="transmembrane region" description="Helical" evidence="12">
    <location>
        <begin position="253"/>
        <end position="270"/>
    </location>
</feature>
<keyword evidence="2" id="KW-0813">Transport</keyword>
<dbReference type="InterPro" id="IPR003439">
    <property type="entry name" value="ABC_transporter-like_ATP-bd"/>
</dbReference>
<evidence type="ECO:0000256" key="7">
    <source>
        <dbReference type="ARBA" id="ARBA00022741"/>
    </source>
</evidence>
<evidence type="ECO:0000259" key="13">
    <source>
        <dbReference type="PROSITE" id="PS50893"/>
    </source>
</evidence>
<keyword evidence="9" id="KW-1278">Translocase</keyword>
<dbReference type="InterPro" id="IPR005896">
    <property type="entry name" value="NdvA"/>
</dbReference>
<evidence type="ECO:0000259" key="14">
    <source>
        <dbReference type="PROSITE" id="PS50929"/>
    </source>
</evidence>
<dbReference type="RefSeq" id="WP_311758457.1">
    <property type="nucleotide sequence ID" value="NZ_JAVRQI010000003.1"/>
</dbReference>
<dbReference type="PROSITE" id="PS50929">
    <property type="entry name" value="ABC_TM1F"/>
    <property type="match status" value="1"/>
</dbReference>
<dbReference type="InterPro" id="IPR027417">
    <property type="entry name" value="P-loop_NTPase"/>
</dbReference>
<dbReference type="CDD" id="cd18562">
    <property type="entry name" value="ABC_6TM_NdvA_beta-glucan_exporter_like"/>
    <property type="match status" value="1"/>
</dbReference>
<dbReference type="Gene3D" id="3.40.50.300">
    <property type="entry name" value="P-loop containing nucleotide triphosphate hydrolases"/>
    <property type="match status" value="1"/>
</dbReference>
<dbReference type="PANTHER" id="PTHR43394">
    <property type="entry name" value="ATP-DEPENDENT PERMEASE MDL1, MITOCHONDRIAL"/>
    <property type="match status" value="1"/>
</dbReference>